<dbReference type="Gene3D" id="3.90.50.10">
    <property type="entry name" value="Photosynthetic Reaction Center, subunit H, domain 2"/>
    <property type="match status" value="1"/>
</dbReference>
<evidence type="ECO:0000313" key="2">
    <source>
        <dbReference type="EMBL" id="TQM57939.1"/>
    </source>
</evidence>
<dbReference type="Proteomes" id="UP000316747">
    <property type="component" value="Unassembled WGS sequence"/>
</dbReference>
<dbReference type="InterPro" id="IPR014747">
    <property type="entry name" value="Bac_photo_RC_H_C"/>
</dbReference>
<dbReference type="GO" id="GO:0030077">
    <property type="term" value="C:plasma membrane light-harvesting complex"/>
    <property type="evidence" value="ECO:0007669"/>
    <property type="project" value="InterPro"/>
</dbReference>
<comment type="caution">
    <text evidence="2">The sequence shown here is derived from an EMBL/GenBank/DDBJ whole genome shotgun (WGS) entry which is preliminary data.</text>
</comment>
<dbReference type="OrthoDB" id="510842at2"/>
<dbReference type="AlphaFoldDB" id="A0A543HHY9"/>
<dbReference type="EMBL" id="VFPM01000003">
    <property type="protein sequence ID" value="TQM57939.1"/>
    <property type="molecule type" value="Genomic_DNA"/>
</dbReference>
<organism evidence="2 3">
    <name type="scientific">Humibacillus xanthopallidus</name>
    <dbReference type="NCBI Taxonomy" id="412689"/>
    <lineage>
        <taxon>Bacteria</taxon>
        <taxon>Bacillati</taxon>
        <taxon>Actinomycetota</taxon>
        <taxon>Actinomycetes</taxon>
        <taxon>Micrococcales</taxon>
        <taxon>Intrasporangiaceae</taxon>
        <taxon>Humibacillus</taxon>
    </lineage>
</organism>
<feature type="region of interest" description="Disordered" evidence="1">
    <location>
        <begin position="92"/>
        <end position="124"/>
    </location>
</feature>
<gene>
    <name evidence="2" type="ORF">FBY41_3291</name>
</gene>
<protein>
    <recommendedName>
        <fullName evidence="4">PRC-barrel domain protein</fullName>
    </recommendedName>
</protein>
<reference evidence="2 3" key="1">
    <citation type="submission" date="2019-06" db="EMBL/GenBank/DDBJ databases">
        <title>Genome sequencing of plant associated microbes to promote plant fitness in Sorghum bicolor and Oryza sativa.</title>
        <authorList>
            <person name="Coleman-Derr D."/>
        </authorList>
    </citation>
    <scope>NUCLEOTIDE SEQUENCE [LARGE SCALE GENOMIC DNA]</scope>
    <source>
        <strain evidence="2 3">KV-663</strain>
    </source>
</reference>
<dbReference type="GO" id="GO:0019684">
    <property type="term" value="P:photosynthesis, light reaction"/>
    <property type="evidence" value="ECO:0007669"/>
    <property type="project" value="InterPro"/>
</dbReference>
<proteinExistence type="predicted"/>
<name>A0A543HHY9_9MICO</name>
<evidence type="ECO:0008006" key="4">
    <source>
        <dbReference type="Google" id="ProtNLM"/>
    </source>
</evidence>
<sequence>MTTHHWDAWNYRESTGISTRQEDLTGFKVHAVDGDIGKIDAATRDVGAGYIVVDTGPWIFGRKVMLPAGTVEQVDWDANSVYVDRTKDQIKASPELGEDQLSDPGYRDRVGTYYGGTYDGRDQL</sequence>
<dbReference type="RefSeq" id="WP_141845340.1">
    <property type="nucleotide sequence ID" value="NZ_VFPM01000003.1"/>
</dbReference>
<evidence type="ECO:0000313" key="3">
    <source>
        <dbReference type="Proteomes" id="UP000316747"/>
    </source>
</evidence>
<evidence type="ECO:0000256" key="1">
    <source>
        <dbReference type="SAM" id="MobiDB-lite"/>
    </source>
</evidence>
<keyword evidence="3" id="KW-1185">Reference proteome</keyword>
<accession>A0A543HHY9</accession>
<dbReference type="InterPro" id="IPR011033">
    <property type="entry name" value="PRC_barrel-like_sf"/>
</dbReference>
<dbReference type="SUPFAM" id="SSF50346">
    <property type="entry name" value="PRC-barrel domain"/>
    <property type="match status" value="1"/>
</dbReference>